<dbReference type="AlphaFoldDB" id="A0A2C9UCR5"/>
<evidence type="ECO:0000256" key="3">
    <source>
        <dbReference type="ARBA" id="ARBA00023265"/>
    </source>
</evidence>
<dbReference type="InterPro" id="IPR000916">
    <property type="entry name" value="Bet_v_I/MLP"/>
</dbReference>
<dbReference type="GO" id="GO:0006952">
    <property type="term" value="P:defense response"/>
    <property type="evidence" value="ECO:0007669"/>
    <property type="project" value="UniProtKB-KW"/>
</dbReference>
<dbReference type="GO" id="GO:0009738">
    <property type="term" value="P:abscisic acid-activated signaling pathway"/>
    <property type="evidence" value="ECO:0000318"/>
    <property type="project" value="GO_Central"/>
</dbReference>
<sequence>MGVVSYELTVTSPIPPAKLYRALILDSDILLPKIVPQAIKSVEILEGDGGPGTIKKVTFGEGSQFKYSKHKVEAVDKENLKFSHSVIEGDMLMNVIEKITYEIKLEESPDGGCICKEKSNYYTIGDFEIEKDQLKAGKEKALGMFKAVEAYLLANPDAY</sequence>
<dbReference type="PRINTS" id="PR00634">
    <property type="entry name" value="BETALLERGEN"/>
</dbReference>
<feature type="domain" description="Bet v I/Major latex protein" evidence="5">
    <location>
        <begin position="1"/>
        <end position="155"/>
    </location>
</feature>
<keyword evidence="3 4" id="KW-0568">Pathogenesis-related protein</keyword>
<dbReference type="GO" id="GO:0038023">
    <property type="term" value="F:signaling receptor activity"/>
    <property type="evidence" value="ECO:0000318"/>
    <property type="project" value="GO_Central"/>
</dbReference>
<dbReference type="EMBL" id="CM004401">
    <property type="protein sequence ID" value="OAY27692.1"/>
    <property type="molecule type" value="Genomic_DNA"/>
</dbReference>
<dbReference type="InterPro" id="IPR024949">
    <property type="entry name" value="Bet_v_I_allergen"/>
</dbReference>
<reference evidence="7" key="1">
    <citation type="journal article" date="2016" name="Nat. Biotechnol.">
        <title>Sequencing wild and cultivated cassava and related species reveals extensive interspecific hybridization and genetic diversity.</title>
        <authorList>
            <person name="Bredeson J.V."/>
            <person name="Lyons J.B."/>
            <person name="Prochnik S.E."/>
            <person name="Wu G.A."/>
            <person name="Ha C.M."/>
            <person name="Edsinger-Gonzales E."/>
            <person name="Grimwood J."/>
            <person name="Schmutz J."/>
            <person name="Rabbi I.Y."/>
            <person name="Egesi C."/>
            <person name="Nauluvula P."/>
            <person name="Lebot V."/>
            <person name="Ndunguru J."/>
            <person name="Mkamilo G."/>
            <person name="Bart R.S."/>
            <person name="Setter T.L."/>
            <person name="Gleadow R.M."/>
            <person name="Kulakow P."/>
            <person name="Ferguson M.E."/>
            <person name="Rounsley S."/>
            <person name="Rokhsar D.S."/>
        </authorList>
    </citation>
    <scope>NUCLEOTIDE SEQUENCE [LARGE SCALE GENOMIC DNA]</scope>
    <source>
        <strain evidence="7">cv. AM560-2</strain>
    </source>
</reference>
<name>A0A2C9UCR5_MANES</name>
<keyword evidence="7" id="KW-1185">Reference proteome</keyword>
<dbReference type="Proteomes" id="UP000091857">
    <property type="component" value="Chromosome 15"/>
</dbReference>
<evidence type="ECO:0000259" key="5">
    <source>
        <dbReference type="SMART" id="SM01037"/>
    </source>
</evidence>
<dbReference type="CDD" id="cd07816">
    <property type="entry name" value="Bet_v1-like"/>
    <property type="match status" value="1"/>
</dbReference>
<evidence type="ECO:0000313" key="6">
    <source>
        <dbReference type="EMBL" id="OAY27692.1"/>
    </source>
</evidence>
<evidence type="ECO:0000256" key="2">
    <source>
        <dbReference type="ARBA" id="ARBA00022821"/>
    </source>
</evidence>
<keyword evidence="2 4" id="KW-0611">Plant defense</keyword>
<dbReference type="InterPro" id="IPR050279">
    <property type="entry name" value="Plant_def-hormone_signal"/>
</dbReference>
<dbReference type="GO" id="GO:0005737">
    <property type="term" value="C:cytoplasm"/>
    <property type="evidence" value="ECO:0000318"/>
    <property type="project" value="GO_Central"/>
</dbReference>
<dbReference type="Pfam" id="PF00407">
    <property type="entry name" value="Bet_v_1"/>
    <property type="match status" value="1"/>
</dbReference>
<dbReference type="PANTHER" id="PTHR31213">
    <property type="entry name" value="OS08G0374000 PROTEIN-RELATED"/>
    <property type="match status" value="1"/>
</dbReference>
<dbReference type="Gene3D" id="3.30.530.20">
    <property type="match status" value="1"/>
</dbReference>
<dbReference type="PROSITE" id="PS00451">
    <property type="entry name" value="PATHOGENESIS_BETVI"/>
    <property type="match status" value="1"/>
</dbReference>
<protein>
    <recommendedName>
        <fullName evidence="5">Bet v I/Major latex protein domain-containing protein</fullName>
    </recommendedName>
</protein>
<organism evidence="6 7">
    <name type="scientific">Manihot esculenta</name>
    <name type="common">Cassava</name>
    <name type="synonym">Jatropha manihot</name>
    <dbReference type="NCBI Taxonomy" id="3983"/>
    <lineage>
        <taxon>Eukaryota</taxon>
        <taxon>Viridiplantae</taxon>
        <taxon>Streptophyta</taxon>
        <taxon>Embryophyta</taxon>
        <taxon>Tracheophyta</taxon>
        <taxon>Spermatophyta</taxon>
        <taxon>Magnoliopsida</taxon>
        <taxon>eudicotyledons</taxon>
        <taxon>Gunneridae</taxon>
        <taxon>Pentapetalae</taxon>
        <taxon>rosids</taxon>
        <taxon>fabids</taxon>
        <taxon>Malpighiales</taxon>
        <taxon>Euphorbiaceae</taxon>
        <taxon>Crotonoideae</taxon>
        <taxon>Manihoteae</taxon>
        <taxon>Manihot</taxon>
    </lineage>
</organism>
<dbReference type="OMA" id="KYYTIAD"/>
<dbReference type="SUPFAM" id="SSF55961">
    <property type="entry name" value="Bet v1-like"/>
    <property type="match status" value="1"/>
</dbReference>
<dbReference type="OrthoDB" id="1858506at2759"/>
<dbReference type="InterPro" id="IPR023393">
    <property type="entry name" value="START-like_dom_sf"/>
</dbReference>
<proteinExistence type="inferred from homology"/>
<evidence type="ECO:0000256" key="1">
    <source>
        <dbReference type="ARBA" id="ARBA00009744"/>
    </source>
</evidence>
<dbReference type="GO" id="GO:0004864">
    <property type="term" value="F:protein phosphatase inhibitor activity"/>
    <property type="evidence" value="ECO:0000318"/>
    <property type="project" value="GO_Central"/>
</dbReference>
<dbReference type="PANTHER" id="PTHR31213:SF188">
    <property type="entry name" value="BET V I_MAJOR LATEX PROTEIN DOMAIN-CONTAINING PROTEIN"/>
    <property type="match status" value="1"/>
</dbReference>
<accession>A0A2C9UCR5</accession>
<evidence type="ECO:0000256" key="4">
    <source>
        <dbReference type="RuleBase" id="RU000409"/>
    </source>
</evidence>
<comment type="similarity">
    <text evidence="1 4">Belongs to the BetVI family.</text>
</comment>
<gene>
    <name evidence="6" type="ORF">MANES_15G007900v8</name>
</gene>
<dbReference type="SMART" id="SM01037">
    <property type="entry name" value="Bet_v_1"/>
    <property type="match status" value="1"/>
</dbReference>
<dbReference type="FunFam" id="3.30.530.20:FF:000007">
    <property type="entry name" value="Major pollen allergen Bet v 1-A"/>
    <property type="match status" value="1"/>
</dbReference>
<dbReference type="Gramene" id="Manes.15G007900.1.v8.1">
    <property type="protein sequence ID" value="Manes.15G007900.1.v8.1.CDS"/>
    <property type="gene ID" value="Manes.15G007900.v8.1"/>
</dbReference>
<dbReference type="GO" id="GO:0005634">
    <property type="term" value="C:nucleus"/>
    <property type="evidence" value="ECO:0000318"/>
    <property type="project" value="GO_Central"/>
</dbReference>
<dbReference type="GO" id="GO:0010427">
    <property type="term" value="F:abscisic acid binding"/>
    <property type="evidence" value="ECO:0000318"/>
    <property type="project" value="GO_Central"/>
</dbReference>
<evidence type="ECO:0000313" key="7">
    <source>
        <dbReference type="Proteomes" id="UP000091857"/>
    </source>
</evidence>
<dbReference type="STRING" id="3983.A0A2C9UCR5"/>
<comment type="caution">
    <text evidence="6">The sequence shown here is derived from an EMBL/GenBank/DDBJ whole genome shotgun (WGS) entry which is preliminary data.</text>
</comment>